<name>A0A844TDC4_9BRAD</name>
<accession>A0A844TDC4</accession>
<feature type="binding site" evidence="2">
    <location>
        <position position="159"/>
    </location>
    <ligand>
        <name>substrate</name>
    </ligand>
</feature>
<dbReference type="PANTHER" id="PTHR33376">
    <property type="match status" value="1"/>
</dbReference>
<dbReference type="EMBL" id="WQNE01000004">
    <property type="protein sequence ID" value="MVT73021.1"/>
    <property type="molecule type" value="Genomic_DNA"/>
</dbReference>
<dbReference type="PANTHER" id="PTHR33376:SF5">
    <property type="entry name" value="EXTRACYTOPLASMIC SOLUTE RECEPTOR PROTEIN"/>
    <property type="match status" value="1"/>
</dbReference>
<dbReference type="GO" id="GO:0046872">
    <property type="term" value="F:metal ion binding"/>
    <property type="evidence" value="ECO:0007669"/>
    <property type="project" value="UniProtKB-KW"/>
</dbReference>
<dbReference type="NCBIfam" id="NF037995">
    <property type="entry name" value="TRAP_S1"/>
    <property type="match status" value="1"/>
</dbReference>
<dbReference type="GO" id="GO:0031317">
    <property type="term" value="C:tripartite ATP-independent periplasmic transporter complex"/>
    <property type="evidence" value="ECO:0007669"/>
    <property type="project" value="InterPro"/>
</dbReference>
<dbReference type="RefSeq" id="WP_157329024.1">
    <property type="nucleotide sequence ID" value="NZ_JANADL010000061.1"/>
</dbReference>
<dbReference type="GO" id="GO:0055085">
    <property type="term" value="P:transmembrane transport"/>
    <property type="evidence" value="ECO:0007669"/>
    <property type="project" value="InterPro"/>
</dbReference>
<dbReference type="Gene3D" id="3.40.190.10">
    <property type="entry name" value="Periplasmic binding protein-like II"/>
    <property type="match status" value="1"/>
</dbReference>
<dbReference type="Pfam" id="PF03480">
    <property type="entry name" value="DctP"/>
    <property type="match status" value="1"/>
</dbReference>
<sequence>MKRLFLGLVAVALIASAFVVSTTTVMAQTKVLKMQATWPASLTLYDNFTYFADRVNKLSAGALKIEAMPAGQVVPAFEVLDATHKKVLDGAHAWAGYWTGKNKTAILFTGGPGGTFGMDFMDVMGWLYHGGGLELYNEFYQKELKLNLVVFPILPAGPQAFGWFKKPIQTVEDMKGMKCRQTGMAGEVWQALGFTVVNMPGGEIIPSAQRGVIDCAEWVGGIEDMQLGFHNVWKYHYSPGLHENVTVGEIVINGDVWKELSPQHQEIIKSAANETFLVWWTKWQRQNADALIEMQQKHGVQILRTPTEILLAFIKKWDEIAAAESAKNPFFKKVHDSQKAYASAVVPYKRSYFPPYSFMANHYFPVEK</sequence>
<evidence type="ECO:0000256" key="4">
    <source>
        <dbReference type="SAM" id="SignalP"/>
    </source>
</evidence>
<feature type="signal peptide" evidence="4">
    <location>
        <begin position="1"/>
        <end position="27"/>
    </location>
</feature>
<reference evidence="5 6" key="1">
    <citation type="submission" date="2019-12" db="EMBL/GenBank/DDBJ databases">
        <title>Draft genome sequences Bradyrhizobium cajani AMBPC1010, Bradyrhizobium pachyrhizi AMBPC1040 and Bradyrhizobium yuanmingense ALSPC3051, three plant growth promoting strains isolated from nodules of Cajanus cajan L. in Dominican Republic.</title>
        <authorList>
            <person name="Flores-Felix J.D."/>
            <person name="Araujo J."/>
            <person name="Diaz-Alcantara C."/>
            <person name="Gonzalez-Andres F."/>
            <person name="Velazquez E."/>
        </authorList>
    </citation>
    <scope>NUCLEOTIDE SEQUENCE [LARGE SCALE GENOMIC DNA]</scope>
    <source>
        <strain evidence="5 6">1010</strain>
    </source>
</reference>
<dbReference type="InterPro" id="IPR018389">
    <property type="entry name" value="DctP_fam"/>
</dbReference>
<keyword evidence="3" id="KW-0479">Metal-binding</keyword>
<dbReference type="Gene3D" id="3.40.190.170">
    <property type="entry name" value="Bacterial extracellular solute-binding protein, family 7"/>
    <property type="match status" value="1"/>
</dbReference>
<feature type="binding site" evidence="2">
    <location>
        <position position="180"/>
    </location>
    <ligand>
        <name>substrate</name>
    </ligand>
</feature>
<keyword evidence="1 4" id="KW-0732">Signal</keyword>
<dbReference type="CDD" id="cd13604">
    <property type="entry name" value="PBP2_TRAP_ketoacid_lactate_like"/>
    <property type="match status" value="1"/>
</dbReference>
<evidence type="ECO:0000256" key="2">
    <source>
        <dbReference type="PIRSR" id="PIRSR039026-1"/>
    </source>
</evidence>
<feature type="binding site" evidence="3">
    <location>
        <position position="217"/>
    </location>
    <ligand>
        <name>substrate</name>
    </ligand>
</feature>
<feature type="chain" id="PRO_5032892052" description="TRAP transporter substrate-binding protein" evidence="4">
    <location>
        <begin position="28"/>
        <end position="368"/>
    </location>
</feature>
<comment type="caution">
    <text evidence="5">The sequence shown here is derived from an EMBL/GenBank/DDBJ whole genome shotgun (WGS) entry which is preliminary data.</text>
</comment>
<evidence type="ECO:0000313" key="5">
    <source>
        <dbReference type="EMBL" id="MVT73021.1"/>
    </source>
</evidence>
<protein>
    <recommendedName>
        <fullName evidence="7">TRAP transporter substrate-binding protein</fullName>
    </recommendedName>
</protein>
<evidence type="ECO:0000313" key="6">
    <source>
        <dbReference type="Proteomes" id="UP000449969"/>
    </source>
</evidence>
<evidence type="ECO:0008006" key="7">
    <source>
        <dbReference type="Google" id="ProtNLM"/>
    </source>
</evidence>
<feature type="binding site" evidence="3">
    <location>
        <position position="243"/>
    </location>
    <ligand>
        <name>substrate</name>
    </ligand>
</feature>
<dbReference type="InterPro" id="IPR026289">
    <property type="entry name" value="SBP_TakP-like"/>
</dbReference>
<gene>
    <name evidence="5" type="ORF">GPL20_07865</name>
</gene>
<dbReference type="Proteomes" id="UP000449969">
    <property type="component" value="Unassembled WGS sequence"/>
</dbReference>
<organism evidence="5 6">
    <name type="scientific">Bradyrhizobium cajani</name>
    <dbReference type="NCBI Taxonomy" id="1928661"/>
    <lineage>
        <taxon>Bacteria</taxon>
        <taxon>Pseudomonadati</taxon>
        <taxon>Pseudomonadota</taxon>
        <taxon>Alphaproteobacteria</taxon>
        <taxon>Hyphomicrobiales</taxon>
        <taxon>Nitrobacteraceae</taxon>
        <taxon>Bradyrhizobium</taxon>
    </lineage>
</organism>
<dbReference type="AlphaFoldDB" id="A0A844TDC4"/>
<feature type="binding site" evidence="3">
    <location>
        <position position="218"/>
    </location>
    <ligand>
        <name>Na(+)</name>
        <dbReference type="ChEBI" id="CHEBI:29101"/>
    </ligand>
</feature>
<evidence type="ECO:0000256" key="1">
    <source>
        <dbReference type="ARBA" id="ARBA00022729"/>
    </source>
</evidence>
<dbReference type="OrthoDB" id="9769764at2"/>
<dbReference type="PIRSF" id="PIRSF039026">
    <property type="entry name" value="SiaP"/>
    <property type="match status" value="1"/>
</dbReference>
<keyword evidence="6" id="KW-1185">Reference proteome</keyword>
<proteinExistence type="predicted"/>
<dbReference type="InterPro" id="IPR038404">
    <property type="entry name" value="TRAP_DctP_sf"/>
</dbReference>
<evidence type="ECO:0000256" key="3">
    <source>
        <dbReference type="PIRSR" id="PIRSR039026-2"/>
    </source>
</evidence>